<sequence length="291" mass="32397">MQSLAEASQLRQLFDTLLSYEEQIRCHQPETKDETIQNCNHTHFPVDSPSRLSSPSPLDFGSSVYSSPLDPTFPSSQMHVVAEKTRDYETVVLEMIGGVLPENGKFFKAVSEAGSLVESMFVTGPVPKWKNPPVLLSSQITVLSNSNAGNWNYGGLEFGSGIPNRSSSGKMSQFDLNQMEEDRKEKNSPWLSVPQFGDWDQKSGGGAMPDYSMDFTKIREMRKQNKRDPSLASFGNEEELIKPPESSAPIAKLTTVHSENKQHFSPDHHHQPHSPSAKRSIFSCFNCCVKA</sequence>
<reference evidence="3 4" key="1">
    <citation type="submission" date="2021-03" db="EMBL/GenBank/DDBJ databases">
        <authorList>
            <person name="King G.J."/>
            <person name="Bancroft I."/>
            <person name="Baten A."/>
            <person name="Bloomfield J."/>
            <person name="Borpatragohain P."/>
            <person name="He Z."/>
            <person name="Irish N."/>
            <person name="Irwin J."/>
            <person name="Liu K."/>
            <person name="Mauleon R.P."/>
            <person name="Moore J."/>
            <person name="Morris R."/>
            <person name="Ostergaard L."/>
            <person name="Wang B."/>
            <person name="Wells R."/>
        </authorList>
    </citation>
    <scope>NUCLEOTIDE SEQUENCE [LARGE SCALE GENOMIC DNA]</scope>
    <source>
        <strain evidence="3">R-o-18</strain>
        <tissue evidence="3">Leaf</tissue>
    </source>
</reference>
<comment type="caution">
    <text evidence="3">The sequence shown here is derived from an EMBL/GenBank/DDBJ whole genome shotgun (WGS) entry which is preliminary data.</text>
</comment>
<gene>
    <name evidence="3" type="primary">A02p003750.1_BraROA</name>
    <name evidence="3" type="ORF">IGI04_004582</name>
</gene>
<dbReference type="Pfam" id="PF07795">
    <property type="entry name" value="DUF1635"/>
    <property type="match status" value="1"/>
</dbReference>
<organism evidence="3 4">
    <name type="scientific">Brassica rapa subsp. trilocularis</name>
    <dbReference type="NCBI Taxonomy" id="1813537"/>
    <lineage>
        <taxon>Eukaryota</taxon>
        <taxon>Viridiplantae</taxon>
        <taxon>Streptophyta</taxon>
        <taxon>Embryophyta</taxon>
        <taxon>Tracheophyta</taxon>
        <taxon>Spermatophyta</taxon>
        <taxon>Magnoliopsida</taxon>
        <taxon>eudicotyledons</taxon>
        <taxon>Gunneridae</taxon>
        <taxon>Pentapetalae</taxon>
        <taxon>rosids</taxon>
        <taxon>malvids</taxon>
        <taxon>Brassicales</taxon>
        <taxon>Brassicaceae</taxon>
        <taxon>Brassiceae</taxon>
        <taxon>Brassica</taxon>
    </lineage>
</organism>
<dbReference type="Pfam" id="PF05627">
    <property type="entry name" value="AvrRpt-cleavage"/>
    <property type="match status" value="1"/>
</dbReference>
<feature type="compositionally biased region" description="Basic and acidic residues" evidence="1">
    <location>
        <begin position="258"/>
        <end position="269"/>
    </location>
</feature>
<evidence type="ECO:0000259" key="2">
    <source>
        <dbReference type="Pfam" id="PF05627"/>
    </source>
</evidence>
<feature type="region of interest" description="Disordered" evidence="1">
    <location>
        <begin position="179"/>
        <end position="208"/>
    </location>
</feature>
<dbReference type="EMBL" id="JADBGQ010000002">
    <property type="protein sequence ID" value="KAG5408263.1"/>
    <property type="molecule type" value="Genomic_DNA"/>
</dbReference>
<dbReference type="Proteomes" id="UP000823674">
    <property type="component" value="Chromosome A02"/>
</dbReference>
<protein>
    <recommendedName>
        <fullName evidence="2">RIN4 pathogenic type III effector avirulence factor Avr cleavage site domain-containing protein</fullName>
    </recommendedName>
</protein>
<accession>A0ABQ7NBJ1</accession>
<name>A0ABQ7NBJ1_BRACM</name>
<keyword evidence="4" id="KW-1185">Reference proteome</keyword>
<dbReference type="InterPro" id="IPR012862">
    <property type="entry name" value="DUF1635"/>
</dbReference>
<dbReference type="PANTHER" id="PTHR33882:SF21">
    <property type="entry name" value="RIN4 PATHOGENIC TYPE III EFFECTOR AVIRULENCE FACTOR AVR CLEAVAGE SITE DOMAIN-CONTAINING PROTEIN"/>
    <property type="match status" value="1"/>
</dbReference>
<evidence type="ECO:0000256" key="1">
    <source>
        <dbReference type="SAM" id="MobiDB-lite"/>
    </source>
</evidence>
<dbReference type="PANTHER" id="PTHR33882">
    <property type="entry name" value="PATHOGENIC TYPE III EFFECTOR AVIRULENCE FACTOR AVR AVRRPT-CLEAVAGE: CLEAVAGE SITE PROTEIN"/>
    <property type="match status" value="1"/>
</dbReference>
<feature type="region of interest" description="Disordered" evidence="1">
    <location>
        <begin position="222"/>
        <end position="278"/>
    </location>
</feature>
<evidence type="ECO:0000313" key="3">
    <source>
        <dbReference type="EMBL" id="KAG5408263.1"/>
    </source>
</evidence>
<proteinExistence type="predicted"/>
<feature type="domain" description="RIN4 pathogenic type III effector avirulence factor Avr cleavage site" evidence="2">
    <location>
        <begin position="190"/>
        <end position="223"/>
    </location>
</feature>
<evidence type="ECO:0000313" key="4">
    <source>
        <dbReference type="Proteomes" id="UP000823674"/>
    </source>
</evidence>
<dbReference type="InterPro" id="IPR008700">
    <property type="entry name" value="TypeIII_avirulence_cleave"/>
</dbReference>